<evidence type="ECO:0000256" key="2">
    <source>
        <dbReference type="ARBA" id="ARBA00022679"/>
    </source>
</evidence>
<dbReference type="GO" id="GO:0016740">
    <property type="term" value="F:transferase activity"/>
    <property type="evidence" value="ECO:0007669"/>
    <property type="project" value="UniProtKB-KW"/>
</dbReference>
<keyword evidence="2" id="KW-0808">Transferase</keyword>
<dbReference type="PANTHER" id="PTHR43199">
    <property type="entry name" value="GLUTATHIONE HYDROLASE"/>
    <property type="match status" value="1"/>
</dbReference>
<proteinExistence type="inferred from homology"/>
<comment type="similarity">
    <text evidence="1">Belongs to the gamma-glutamyltransferase family.</text>
</comment>
<keyword evidence="4" id="KW-0865">Zymogen</keyword>
<dbReference type="Gene3D" id="3.60.20.40">
    <property type="match status" value="1"/>
</dbReference>
<accession>A0A6B1G0G2</accession>
<dbReference type="EMBL" id="VYDA01000104">
    <property type="protein sequence ID" value="MYH60735.1"/>
    <property type="molecule type" value="Genomic_DNA"/>
</dbReference>
<dbReference type="AlphaFoldDB" id="A0A6B1G0G2"/>
<dbReference type="SUPFAM" id="SSF56235">
    <property type="entry name" value="N-terminal nucleophile aminohydrolases (Ntn hydrolases)"/>
    <property type="match status" value="1"/>
</dbReference>
<protein>
    <recommendedName>
        <fullName evidence="7">Gamma-glutamyltransferase</fullName>
    </recommendedName>
</protein>
<dbReference type="Pfam" id="PF01019">
    <property type="entry name" value="G_glu_transpept"/>
    <property type="match status" value="1"/>
</dbReference>
<gene>
    <name evidence="6" type="ORF">F4148_02870</name>
</gene>
<evidence type="ECO:0000256" key="5">
    <source>
        <dbReference type="SAM" id="MobiDB-lite"/>
    </source>
</evidence>
<keyword evidence="3" id="KW-0378">Hydrolase</keyword>
<evidence type="ECO:0000256" key="3">
    <source>
        <dbReference type="ARBA" id="ARBA00022801"/>
    </source>
</evidence>
<organism evidence="6">
    <name type="scientific">Caldilineaceae bacterium SB0675_bin_29</name>
    <dbReference type="NCBI Taxonomy" id="2605266"/>
    <lineage>
        <taxon>Bacteria</taxon>
        <taxon>Bacillati</taxon>
        <taxon>Chloroflexota</taxon>
        <taxon>Caldilineae</taxon>
        <taxon>Caldilineales</taxon>
        <taxon>Caldilineaceae</taxon>
    </lineage>
</organism>
<evidence type="ECO:0000256" key="1">
    <source>
        <dbReference type="ARBA" id="ARBA00009381"/>
    </source>
</evidence>
<name>A0A6B1G0G2_9CHLR</name>
<dbReference type="PANTHER" id="PTHR43199:SF1">
    <property type="entry name" value="GLUTATHIONE HYDROLASE PROENZYME"/>
    <property type="match status" value="1"/>
</dbReference>
<reference evidence="6" key="1">
    <citation type="submission" date="2019-09" db="EMBL/GenBank/DDBJ databases">
        <title>Characterisation of the sponge microbiome using genome-centric metagenomics.</title>
        <authorList>
            <person name="Engelberts J.P."/>
            <person name="Robbins S.J."/>
            <person name="De Goeij J.M."/>
            <person name="Aranda M."/>
            <person name="Bell S.C."/>
            <person name="Webster N.S."/>
        </authorList>
    </citation>
    <scope>NUCLEOTIDE SEQUENCE</scope>
    <source>
        <strain evidence="6">SB0675_bin_29</strain>
    </source>
</reference>
<dbReference type="InterPro" id="IPR051792">
    <property type="entry name" value="GGT_bact"/>
</dbReference>
<dbReference type="InterPro" id="IPR043138">
    <property type="entry name" value="GGT_lsub"/>
</dbReference>
<evidence type="ECO:0000313" key="6">
    <source>
        <dbReference type="EMBL" id="MYH60735.1"/>
    </source>
</evidence>
<dbReference type="PRINTS" id="PR01210">
    <property type="entry name" value="GGTRANSPTASE"/>
</dbReference>
<comment type="caution">
    <text evidence="6">The sequence shown here is derived from an EMBL/GenBank/DDBJ whole genome shotgun (WGS) entry which is preliminary data.</text>
</comment>
<feature type="region of interest" description="Disordered" evidence="5">
    <location>
        <begin position="343"/>
        <end position="375"/>
    </location>
</feature>
<dbReference type="GO" id="GO:0016787">
    <property type="term" value="F:hydrolase activity"/>
    <property type="evidence" value="ECO:0007669"/>
    <property type="project" value="UniProtKB-KW"/>
</dbReference>
<dbReference type="InterPro" id="IPR029055">
    <property type="entry name" value="Ntn_hydrolases_N"/>
</dbReference>
<evidence type="ECO:0008006" key="7">
    <source>
        <dbReference type="Google" id="ProtNLM"/>
    </source>
</evidence>
<dbReference type="InterPro" id="IPR043137">
    <property type="entry name" value="GGT_ssub_C"/>
</dbReference>
<dbReference type="Gene3D" id="1.10.246.130">
    <property type="match status" value="1"/>
</dbReference>
<sequence>MIRNRVETRIRPLVAERGVVAGGNLVAQTGVEIMQKGGNAVDAGVAAAFVAQLTEPGMCGVGGNGTILVHHAKSNETTIFNDGPFAPTAAKPDMFEVLPGSGSFYGWANVRDDANIMGHKSVAVPGTVAGLSAALERYGTLSLREALAPAIELAVYGVDVDQRMATIIAREMKHFRQFPLLGALLLVDGLPPTPGTFWEPGDKLVNLDLAETYRAIAEGGADAFYRGPIAHAIASEMSKHGGILTYEDLATYSSEVKVLEEKDFLTYRGLRYTPGSSRVVVQFLNVLENFDLAGLEPHSPTFCHLMLEAMRWTWVNHFAFALEPGLLTKAHADEVADRIRLDQASHDVRPLDPQPYQRPTRPSDRLASGAAQAGSDPWLFGETNTTTLAAADCQGNVINILTSLGNAFGSKVVVPGTGIVLNDHMCSFDPIPGRALSLGPTRRPARGTHLPLFFRDGKPWLALSASGARRSMSSVFHVLAHSIDFDMGLQEAIETPRVWPEALYPEAFLDSRIPKSTQQALAELGHRTVSLDPFTSGGFGRPTAVSIAASGRLLGGADPMYSTEVAGF</sequence>
<evidence type="ECO:0000256" key="4">
    <source>
        <dbReference type="ARBA" id="ARBA00023145"/>
    </source>
</evidence>